<protein>
    <recommendedName>
        <fullName evidence="3">HD domain-containing protein</fullName>
    </recommendedName>
</protein>
<keyword evidence="2" id="KW-1185">Reference proteome</keyword>
<accession>A0ABN3WHD9</accession>
<comment type="caution">
    <text evidence="1">The sequence shown here is derived from an EMBL/GenBank/DDBJ whole genome shotgun (WGS) entry which is preliminary data.</text>
</comment>
<evidence type="ECO:0008006" key="3">
    <source>
        <dbReference type="Google" id="ProtNLM"/>
    </source>
</evidence>
<name>A0ABN3WHD9_9ACTN</name>
<dbReference type="SUPFAM" id="SSF109604">
    <property type="entry name" value="HD-domain/PDEase-like"/>
    <property type="match status" value="1"/>
</dbReference>
<dbReference type="RefSeq" id="WP_344982282.1">
    <property type="nucleotide sequence ID" value="NZ_BAAAVI010000140.1"/>
</dbReference>
<dbReference type="Gene3D" id="1.10.3210.10">
    <property type="entry name" value="Hypothetical protein af1432"/>
    <property type="match status" value="1"/>
</dbReference>
<reference evidence="1 2" key="1">
    <citation type="journal article" date="2019" name="Int. J. Syst. Evol. Microbiol.">
        <title>The Global Catalogue of Microorganisms (GCM) 10K type strain sequencing project: providing services to taxonomists for standard genome sequencing and annotation.</title>
        <authorList>
            <consortium name="The Broad Institute Genomics Platform"/>
            <consortium name="The Broad Institute Genome Sequencing Center for Infectious Disease"/>
            <person name="Wu L."/>
            <person name="Ma J."/>
        </authorList>
    </citation>
    <scope>NUCLEOTIDE SEQUENCE [LARGE SCALE GENOMIC DNA]</scope>
    <source>
        <strain evidence="1 2">JCM 6242</strain>
    </source>
</reference>
<gene>
    <name evidence="1" type="ORF">GCM10010517_81230</name>
</gene>
<evidence type="ECO:0000313" key="1">
    <source>
        <dbReference type="EMBL" id="GAA2914952.1"/>
    </source>
</evidence>
<proteinExistence type="predicted"/>
<evidence type="ECO:0000313" key="2">
    <source>
        <dbReference type="Proteomes" id="UP001500831"/>
    </source>
</evidence>
<organism evidence="1 2">
    <name type="scientific">Streptosporangium fragile</name>
    <dbReference type="NCBI Taxonomy" id="46186"/>
    <lineage>
        <taxon>Bacteria</taxon>
        <taxon>Bacillati</taxon>
        <taxon>Actinomycetota</taxon>
        <taxon>Actinomycetes</taxon>
        <taxon>Streptosporangiales</taxon>
        <taxon>Streptosporangiaceae</taxon>
        <taxon>Streptosporangium</taxon>
    </lineage>
</organism>
<dbReference type="Proteomes" id="UP001500831">
    <property type="component" value="Unassembled WGS sequence"/>
</dbReference>
<sequence length="183" mass="19757">MPPQPQPTTLRELAERGCLPDHQAMDQPTLTWITEHRPAEATRLASGAEAVPDRPVLLVPEEGWFTTRQAANGIHGVRHNARVCLLAGLLAQHHHLEPEQTTALCLAAAVHDCRRDNDRADLEHGQRAAAWLARHHPAVTTAFGLDLTSEQVTAACTAIGGSPRSVDTDRYAASSTLSTVCCS</sequence>
<dbReference type="EMBL" id="BAAAVI010000140">
    <property type="protein sequence ID" value="GAA2914952.1"/>
    <property type="molecule type" value="Genomic_DNA"/>
</dbReference>